<organism evidence="2 3">
    <name type="scientific">Candidatus Spyradenecus faecavium</name>
    <dbReference type="NCBI Taxonomy" id="2840947"/>
    <lineage>
        <taxon>Bacteria</taxon>
        <taxon>Pseudomonadati</taxon>
        <taxon>Lentisphaerota</taxon>
        <taxon>Lentisphaeria</taxon>
        <taxon>Lentisphaerales</taxon>
        <taxon>Lentisphaeraceae</taxon>
        <taxon>Lentisphaeraceae incertae sedis</taxon>
        <taxon>Candidatus Spyradenecus</taxon>
    </lineage>
</organism>
<dbReference type="EMBL" id="DVOR01000052">
    <property type="protein sequence ID" value="HIV08788.1"/>
    <property type="molecule type" value="Genomic_DNA"/>
</dbReference>
<dbReference type="Gene3D" id="3.30.110.70">
    <property type="entry name" value="Hypothetical protein apc22750. Chain B"/>
    <property type="match status" value="1"/>
</dbReference>
<evidence type="ECO:0000313" key="3">
    <source>
        <dbReference type="Proteomes" id="UP000886845"/>
    </source>
</evidence>
<dbReference type="AlphaFoldDB" id="A0A9D1T2Z6"/>
<sequence>MTEPVLLVSTPTVEWHPPVRVCGYVSANAVWEAAHLADRRFKEAWEDGRYGIYEAVMDRLERAIRRDIKAQARKLGANAVVGFTVRHGTAPLLRGAGAVFMTCEGDRWCAHGEGTAVLIDGFPSPQP</sequence>
<comment type="caution">
    <text evidence="2">The sequence shown here is derived from an EMBL/GenBank/DDBJ whole genome shotgun (WGS) entry which is preliminary data.</text>
</comment>
<dbReference type="InterPro" id="IPR035439">
    <property type="entry name" value="UPF0145_dom_sf"/>
</dbReference>
<comment type="similarity">
    <text evidence="1">Belongs to the UPF0145 family.</text>
</comment>
<reference evidence="2" key="2">
    <citation type="journal article" date="2021" name="PeerJ">
        <title>Extensive microbial diversity within the chicken gut microbiome revealed by metagenomics and culture.</title>
        <authorList>
            <person name="Gilroy R."/>
            <person name="Ravi A."/>
            <person name="Getino M."/>
            <person name="Pursley I."/>
            <person name="Horton D.L."/>
            <person name="Alikhan N.F."/>
            <person name="Baker D."/>
            <person name="Gharbi K."/>
            <person name="Hall N."/>
            <person name="Watson M."/>
            <person name="Adriaenssens E.M."/>
            <person name="Foster-Nyarko E."/>
            <person name="Jarju S."/>
            <person name="Secka A."/>
            <person name="Antonio M."/>
            <person name="Oren A."/>
            <person name="Chaudhuri R.R."/>
            <person name="La Ragione R."/>
            <person name="Hildebrand F."/>
            <person name="Pallen M.J."/>
        </authorList>
    </citation>
    <scope>NUCLEOTIDE SEQUENCE</scope>
    <source>
        <strain evidence="2">35461</strain>
    </source>
</reference>
<evidence type="ECO:0000313" key="2">
    <source>
        <dbReference type="EMBL" id="HIV08788.1"/>
    </source>
</evidence>
<dbReference type="Pfam" id="PF01906">
    <property type="entry name" value="YbjQ_1"/>
    <property type="match status" value="1"/>
</dbReference>
<reference evidence="2" key="1">
    <citation type="submission" date="2020-10" db="EMBL/GenBank/DDBJ databases">
        <authorList>
            <person name="Gilroy R."/>
        </authorList>
    </citation>
    <scope>NUCLEOTIDE SEQUENCE</scope>
    <source>
        <strain evidence="2">35461</strain>
    </source>
</reference>
<dbReference type="InterPro" id="IPR002765">
    <property type="entry name" value="UPF0145_YbjQ-like"/>
</dbReference>
<dbReference type="SUPFAM" id="SSF117782">
    <property type="entry name" value="YbjQ-like"/>
    <property type="match status" value="1"/>
</dbReference>
<protein>
    <submittedName>
        <fullName evidence="2">Heavy metal-binding domain-containing protein</fullName>
    </submittedName>
</protein>
<gene>
    <name evidence="2" type="ORF">IAC79_01565</name>
</gene>
<dbReference type="Proteomes" id="UP000886845">
    <property type="component" value="Unassembled WGS sequence"/>
</dbReference>
<proteinExistence type="inferred from homology"/>
<accession>A0A9D1T2Z6</accession>
<name>A0A9D1T2Z6_9BACT</name>
<evidence type="ECO:0000256" key="1">
    <source>
        <dbReference type="ARBA" id="ARBA00010751"/>
    </source>
</evidence>